<evidence type="ECO:0000256" key="1">
    <source>
        <dbReference type="SAM" id="Phobius"/>
    </source>
</evidence>
<dbReference type="Proteomes" id="UP000280296">
    <property type="component" value="Unassembled WGS sequence"/>
</dbReference>
<evidence type="ECO:0000313" key="3">
    <source>
        <dbReference type="Proteomes" id="UP000280296"/>
    </source>
</evidence>
<keyword evidence="1" id="KW-1133">Transmembrane helix</keyword>
<proteinExistence type="predicted"/>
<keyword evidence="1" id="KW-0472">Membrane</keyword>
<accession>A0A432MF00</accession>
<organism evidence="2 3">
    <name type="scientific">Tautonia sociabilis</name>
    <dbReference type="NCBI Taxonomy" id="2080755"/>
    <lineage>
        <taxon>Bacteria</taxon>
        <taxon>Pseudomonadati</taxon>
        <taxon>Planctomycetota</taxon>
        <taxon>Planctomycetia</taxon>
        <taxon>Isosphaerales</taxon>
        <taxon>Isosphaeraceae</taxon>
        <taxon>Tautonia</taxon>
    </lineage>
</organism>
<keyword evidence="3" id="KW-1185">Reference proteome</keyword>
<evidence type="ECO:0000313" key="2">
    <source>
        <dbReference type="EMBL" id="RUL84329.1"/>
    </source>
</evidence>
<dbReference type="AlphaFoldDB" id="A0A432MF00"/>
<comment type="caution">
    <text evidence="2">The sequence shown here is derived from an EMBL/GenBank/DDBJ whole genome shotgun (WGS) entry which is preliminary data.</text>
</comment>
<evidence type="ECO:0008006" key="4">
    <source>
        <dbReference type="Google" id="ProtNLM"/>
    </source>
</evidence>
<feature type="transmembrane region" description="Helical" evidence="1">
    <location>
        <begin position="6"/>
        <end position="26"/>
    </location>
</feature>
<reference evidence="2 3" key="1">
    <citation type="submission" date="2018-12" db="EMBL/GenBank/DDBJ databases">
        <authorList>
            <person name="Toschakov S.V."/>
        </authorList>
    </citation>
    <scope>NUCLEOTIDE SEQUENCE [LARGE SCALE GENOMIC DNA]</scope>
    <source>
        <strain evidence="2 3">GM2012</strain>
    </source>
</reference>
<sequence>MAMGPSGIWLGIVAVLLALGAALWLVGRAGLGRGDFEIRLGPGDRVEVRGRVPRSKVPGIRGFFREQPGGVPRGRIVGRFGPGGTPVLRFSGGIGPGTRQRARNFLIDHLR</sequence>
<gene>
    <name evidence="2" type="ORF">TsocGM_20590</name>
</gene>
<dbReference type="RefSeq" id="WP_126727347.1">
    <property type="nucleotide sequence ID" value="NZ_RYZH01000050.1"/>
</dbReference>
<keyword evidence="1" id="KW-0812">Transmembrane</keyword>
<dbReference type="EMBL" id="RYZH01000050">
    <property type="protein sequence ID" value="RUL84329.1"/>
    <property type="molecule type" value="Genomic_DNA"/>
</dbReference>
<name>A0A432MF00_9BACT</name>
<reference evidence="2 3" key="2">
    <citation type="submission" date="2019-01" db="EMBL/GenBank/DDBJ databases">
        <title>Tautonia sociabilis, a novel thermotolerant planctomycete of Isosphaeraceae family, isolated from a 4000 m deep subterranean habitat.</title>
        <authorList>
            <person name="Kovaleva O.L."/>
            <person name="Elcheninov A.G."/>
            <person name="Van Heerden E."/>
            <person name="Toshchakov S.V."/>
            <person name="Novikov A."/>
            <person name="Bonch-Osmolovskaya E.A."/>
            <person name="Kublanov I.V."/>
        </authorList>
    </citation>
    <scope>NUCLEOTIDE SEQUENCE [LARGE SCALE GENOMIC DNA]</scope>
    <source>
        <strain evidence="2 3">GM2012</strain>
    </source>
</reference>
<protein>
    <recommendedName>
        <fullName evidence="4">DUF3634 family protein</fullName>
    </recommendedName>
</protein>